<dbReference type="EMBL" id="CAJRST010000001">
    <property type="protein sequence ID" value="CAG5855662.1"/>
    <property type="molecule type" value="Genomic_DNA"/>
</dbReference>
<dbReference type="Proteomes" id="UP000677803">
    <property type="component" value="Unassembled WGS sequence"/>
</dbReference>
<dbReference type="AlphaFoldDB" id="A0A8S4A6S0"/>
<accession>A0A8S4A6S0</accession>
<feature type="region of interest" description="Disordered" evidence="1">
    <location>
        <begin position="353"/>
        <end position="382"/>
    </location>
</feature>
<dbReference type="OrthoDB" id="8953973at2759"/>
<evidence type="ECO:0000313" key="3">
    <source>
        <dbReference type="Proteomes" id="UP000677803"/>
    </source>
</evidence>
<feature type="compositionally biased region" description="Basic and acidic residues" evidence="1">
    <location>
        <begin position="373"/>
        <end position="382"/>
    </location>
</feature>
<feature type="compositionally biased region" description="Basic and acidic residues" evidence="1">
    <location>
        <begin position="110"/>
        <end position="124"/>
    </location>
</feature>
<reference evidence="2" key="1">
    <citation type="submission" date="2021-05" db="EMBL/GenBank/DDBJ databases">
        <authorList>
            <person name="Tigano A."/>
        </authorList>
    </citation>
    <scope>NUCLEOTIDE SEQUENCE</scope>
</reference>
<feature type="region of interest" description="Disordered" evidence="1">
    <location>
        <begin position="103"/>
        <end position="136"/>
    </location>
</feature>
<sequence>MSNTHRTTSVERMSGRQRVLPLNASTWWLSSELDVEPALGRPPWLLFRLAASSPPCCNTDRKDIHLRITTVYVTGQTGGGAHCMVPQNKDCIIQPVQTILHTRLGGPGGLRKEEVGRGRRRGEEGEGGQSSLSHGSEGILEKRFSKQLPLPHTTLLNSTHPPNCHPCPQPIESRTDGEPQETGMVSTVQSVGSTNLQLLDVPLPPTQPSTKQNGIKIQRLVLYLAFRMGRQQQSPRCRQRQRLLWPSEVKESPRMKIRVPVGVTLLIILLWRRKAQTPNLETPLSQKQKISRATFQPAARDCTMTNAFVEQKLMGGGTEIKGAGLRKEEHNEHAVVQLLACAKLGHGIKETGGQTPVMWSLTSSTPDGGSQGEEGKKGKKGNERKISELLHLYWCRATSSQAKGPLRILPVLQMPLNAEAKRKRMGEGGDGEVGREKIKGSTLLALHTAASGAADLTPVMDLVQLHMHKPRMAEPLQTVRSKTQRLQPLSLSSQQLILYSWTALPVACWGRSPEEVKEGRKEGAWQGQDGLRETQRRGGVWGDGDGLGTEKWDLHPFSSSTALHASLTTGYKLLEIPVAKQLEEVNESQPSTAGPAGDLEKRRWGGGGCRAVVVATALPVRPPARSHSYPGYNGWLGAKSGFTSTPCSNMNKTIMLRSRGFLYEHGEKAGRHLSRLIKNQSVSQQIKQIRTPSGELTVAPSVINETFKTFYSELYTSQSPSDKTNMMSFLDNLNFPPISTIQKSEMDRPLEFREIANSIKLMQSGKAPGPDVTTIPKITELLNRFGAFSGYKLNFSKSECFPVNNLALGIPDVCFPFKVSKSSFKYLGVHICRKMSDLYKNNFQPLIEKIKSDLERWCNLHITIAGRVNCIKMNVLPRFLYLFQCLPIFLPNSFFRAINRLISSFIWKGKTARIRRELLQRHKSVGGLSLPDLRLYYWAANINKMTLWIREPELIWCKLEAKSCSTSFLALLTQILPFRPSQHTCNPIVVSTLKIWLQFRRTFGLIGLSNHSPIHNNHLFLPPSIDNAFSLWQRSGLVRLSDLYMNNVFASFNELCGKFNLPKSHLFRYFQIRNFVKSNSTYFPNTPPNSVIDSILDISTNQKGLISKIYTLISHLKETSLDKIKKDWEQELGRAIDDGVWDSALTRVNNSTSCSRLNLIQFKVVHRIYFTNSKLSKMYPNVSDACNRCHMSPANMTHMFWSCPRLQNYWTAVFKHLGEALNVERTSEEGNIDT</sequence>
<comment type="caution">
    <text evidence="2">The sequence shown here is derived from an EMBL/GenBank/DDBJ whole genome shotgun (WGS) entry which is preliminary data.</text>
</comment>
<proteinExistence type="predicted"/>
<dbReference type="PANTHER" id="PTHR31635:SF196">
    <property type="entry name" value="REVERSE TRANSCRIPTASE DOMAIN-CONTAINING PROTEIN-RELATED"/>
    <property type="match status" value="1"/>
</dbReference>
<dbReference type="PANTHER" id="PTHR31635">
    <property type="entry name" value="REVERSE TRANSCRIPTASE DOMAIN-CONTAINING PROTEIN-RELATED"/>
    <property type="match status" value="1"/>
</dbReference>
<name>A0A8S4A6S0_9TELE</name>
<evidence type="ECO:0000256" key="1">
    <source>
        <dbReference type="SAM" id="MobiDB-lite"/>
    </source>
</evidence>
<gene>
    <name evidence="2" type="ORF">MMEN_LOCUS556</name>
</gene>
<keyword evidence="3" id="KW-1185">Reference proteome</keyword>
<organism evidence="2 3">
    <name type="scientific">Menidia menidia</name>
    <name type="common">Atlantic silverside</name>
    <dbReference type="NCBI Taxonomy" id="238744"/>
    <lineage>
        <taxon>Eukaryota</taxon>
        <taxon>Metazoa</taxon>
        <taxon>Chordata</taxon>
        <taxon>Craniata</taxon>
        <taxon>Vertebrata</taxon>
        <taxon>Euteleostomi</taxon>
        <taxon>Actinopterygii</taxon>
        <taxon>Neopterygii</taxon>
        <taxon>Teleostei</taxon>
        <taxon>Neoteleostei</taxon>
        <taxon>Acanthomorphata</taxon>
        <taxon>Ovalentaria</taxon>
        <taxon>Atherinomorphae</taxon>
        <taxon>Atheriniformes</taxon>
        <taxon>Atherinopsidae</taxon>
        <taxon>Menidiinae</taxon>
        <taxon>Menidia</taxon>
    </lineage>
</organism>
<evidence type="ECO:0000313" key="2">
    <source>
        <dbReference type="EMBL" id="CAG5855662.1"/>
    </source>
</evidence>
<protein>
    <submittedName>
        <fullName evidence="2">(Atlantic silverside) hypothetical protein</fullName>
    </submittedName>
</protein>